<dbReference type="STRING" id="36805.BOH66_13935"/>
<name>A0A1P8UAS9_9MICO</name>
<dbReference type="AlphaFoldDB" id="A0A1P8UAS9"/>
<accession>A0A1P8UAS9</accession>
<dbReference type="InterPro" id="IPR003675">
    <property type="entry name" value="Rce1/LyrA-like_dom"/>
</dbReference>
<dbReference type="RefSeq" id="WP_076691602.1">
    <property type="nucleotide sequence ID" value="NZ_CP018762.1"/>
</dbReference>
<keyword evidence="1" id="KW-0812">Transmembrane</keyword>
<dbReference type="Proteomes" id="UP000187185">
    <property type="component" value="Chromosome"/>
</dbReference>
<organism evidence="3 4">
    <name type="scientific">Microbacterium aurum</name>
    <dbReference type="NCBI Taxonomy" id="36805"/>
    <lineage>
        <taxon>Bacteria</taxon>
        <taxon>Bacillati</taxon>
        <taxon>Actinomycetota</taxon>
        <taxon>Actinomycetes</taxon>
        <taxon>Micrococcales</taxon>
        <taxon>Microbacteriaceae</taxon>
        <taxon>Microbacterium</taxon>
    </lineage>
</organism>
<keyword evidence="1" id="KW-1133">Transmembrane helix</keyword>
<dbReference type="GO" id="GO:0080120">
    <property type="term" value="P:CAAX-box protein maturation"/>
    <property type="evidence" value="ECO:0007669"/>
    <property type="project" value="UniProtKB-ARBA"/>
</dbReference>
<feature type="transmembrane region" description="Helical" evidence="1">
    <location>
        <begin position="97"/>
        <end position="116"/>
    </location>
</feature>
<keyword evidence="1" id="KW-0472">Membrane</keyword>
<proteinExistence type="predicted"/>
<feature type="transmembrane region" description="Helical" evidence="1">
    <location>
        <begin position="47"/>
        <end position="66"/>
    </location>
</feature>
<gene>
    <name evidence="3" type="ORF">BOH66_13935</name>
</gene>
<dbReference type="KEGG" id="maur:BOH66_13935"/>
<dbReference type="Pfam" id="PF02517">
    <property type="entry name" value="Rce1-like"/>
    <property type="match status" value="1"/>
</dbReference>
<evidence type="ECO:0000259" key="2">
    <source>
        <dbReference type="Pfam" id="PF02517"/>
    </source>
</evidence>
<reference evidence="3 4" key="1">
    <citation type="submission" date="2016-12" db="EMBL/GenBank/DDBJ databases">
        <title>Complete genome sequence of Microbacterium aurum KACC 15219.</title>
        <authorList>
            <person name="Jung Y."/>
            <person name="Shin J.-H."/>
            <person name="Lee Y.-J."/>
            <person name="Yi H."/>
            <person name="Bahn Y.-S."/>
            <person name="Kim J.F."/>
            <person name="Lee D.-W."/>
        </authorList>
    </citation>
    <scope>NUCLEOTIDE SEQUENCE [LARGE SCALE GENOMIC DNA]</scope>
    <source>
        <strain evidence="3 4">KACC 15219</strain>
    </source>
</reference>
<sequence length="117" mass="11583">MAPSSSRSIAVVLFAPIVEELFFRGAVQRALQALLTRPARPLLPSRAAAAVAIGVTTIAFVGLHAVPYGGAVPLGAVLAPLLVGVGAGVLTAATGRIAAGVVAHVLFNAAGIALLLV</sequence>
<evidence type="ECO:0000256" key="1">
    <source>
        <dbReference type="SAM" id="Phobius"/>
    </source>
</evidence>
<dbReference type="EMBL" id="CP018762">
    <property type="protein sequence ID" value="APZ35224.1"/>
    <property type="molecule type" value="Genomic_DNA"/>
</dbReference>
<evidence type="ECO:0000313" key="3">
    <source>
        <dbReference type="EMBL" id="APZ35224.1"/>
    </source>
</evidence>
<feature type="domain" description="CAAX prenyl protease 2/Lysostaphin resistance protein A-like" evidence="2">
    <location>
        <begin position="8"/>
        <end position="109"/>
    </location>
</feature>
<keyword evidence="4" id="KW-1185">Reference proteome</keyword>
<feature type="transmembrane region" description="Helical" evidence="1">
    <location>
        <begin position="72"/>
        <end position="90"/>
    </location>
</feature>
<dbReference type="GO" id="GO:0004175">
    <property type="term" value="F:endopeptidase activity"/>
    <property type="evidence" value="ECO:0007669"/>
    <property type="project" value="UniProtKB-ARBA"/>
</dbReference>
<protein>
    <recommendedName>
        <fullName evidence="2">CAAX prenyl protease 2/Lysostaphin resistance protein A-like domain-containing protein</fullName>
    </recommendedName>
</protein>
<evidence type="ECO:0000313" key="4">
    <source>
        <dbReference type="Proteomes" id="UP000187185"/>
    </source>
</evidence>